<dbReference type="InParanoid" id="A0A2N3NGP7"/>
<organism evidence="4 5">
    <name type="scientific">Lomentospora prolificans</name>
    <dbReference type="NCBI Taxonomy" id="41688"/>
    <lineage>
        <taxon>Eukaryota</taxon>
        <taxon>Fungi</taxon>
        <taxon>Dikarya</taxon>
        <taxon>Ascomycota</taxon>
        <taxon>Pezizomycotina</taxon>
        <taxon>Sordariomycetes</taxon>
        <taxon>Hypocreomycetidae</taxon>
        <taxon>Microascales</taxon>
        <taxon>Microascaceae</taxon>
        <taxon>Lomentospora</taxon>
    </lineage>
</organism>
<dbReference type="OrthoDB" id="16464at2759"/>
<keyword evidence="5" id="KW-1185">Reference proteome</keyword>
<sequence>MKAAMDVVETPIPQDTKWPQNANAIKADLVEDSQGVVDKNLTQSSCFMALCHPAQKATSNSGMKVTFDAIRALLESLRKVCPRVRVMYTSSQTVYTGDLVQPVNESMRATPQSSYGCAKVMCEYLLNDILAEISSTAFILRLPTIPVRPGKPTAAVTSFLSGMILREPMQGLIPCVIPLKDRNFSH</sequence>
<evidence type="ECO:0000313" key="4">
    <source>
        <dbReference type="EMBL" id="PKS11613.1"/>
    </source>
</evidence>
<proteinExistence type="predicted"/>
<name>A0A2N3NGP7_9PEZI</name>
<evidence type="ECO:0000259" key="3">
    <source>
        <dbReference type="Pfam" id="PF01370"/>
    </source>
</evidence>
<dbReference type="Gene3D" id="3.40.50.720">
    <property type="entry name" value="NAD(P)-binding Rossmann-like Domain"/>
    <property type="match status" value="1"/>
</dbReference>
<dbReference type="PANTHER" id="PTHR43103">
    <property type="entry name" value="NUCLEOSIDE-DIPHOSPHATE-SUGAR EPIMERASE"/>
    <property type="match status" value="1"/>
</dbReference>
<dbReference type="AlphaFoldDB" id="A0A2N3NGP7"/>
<evidence type="ECO:0000313" key="5">
    <source>
        <dbReference type="Proteomes" id="UP000233524"/>
    </source>
</evidence>
<reference evidence="4 5" key="1">
    <citation type="journal article" date="2017" name="G3 (Bethesda)">
        <title>First Draft Genome Sequence of the Pathogenic Fungus Lomentospora prolificans (Formerly Scedosporium prolificans).</title>
        <authorList>
            <person name="Luo R."/>
            <person name="Zimin A."/>
            <person name="Workman R."/>
            <person name="Fan Y."/>
            <person name="Pertea G."/>
            <person name="Grossman N."/>
            <person name="Wear M.P."/>
            <person name="Jia B."/>
            <person name="Miller H."/>
            <person name="Casadevall A."/>
            <person name="Timp W."/>
            <person name="Zhang S.X."/>
            <person name="Salzberg S.L."/>
        </authorList>
    </citation>
    <scope>NUCLEOTIDE SEQUENCE [LARGE SCALE GENOMIC DNA]</scope>
    <source>
        <strain evidence="4 5">JHH-5317</strain>
    </source>
</reference>
<feature type="domain" description="NAD-dependent epimerase/dehydratase" evidence="3">
    <location>
        <begin position="52"/>
        <end position="165"/>
    </location>
</feature>
<accession>A0A2N3NGP7</accession>
<dbReference type="STRING" id="41688.A0A2N3NGP7"/>
<comment type="caution">
    <text evidence="4">The sequence shown here is derived from an EMBL/GenBank/DDBJ whole genome shotgun (WGS) entry which is preliminary data.</text>
</comment>
<gene>
    <name evidence="4" type="ORF">jhhlp_001763</name>
</gene>
<dbReference type="Pfam" id="PF01370">
    <property type="entry name" value="Epimerase"/>
    <property type="match status" value="1"/>
</dbReference>
<dbReference type="Proteomes" id="UP000233524">
    <property type="component" value="Unassembled WGS sequence"/>
</dbReference>
<dbReference type="EMBL" id="NLAX01000006">
    <property type="protein sequence ID" value="PKS11613.1"/>
    <property type="molecule type" value="Genomic_DNA"/>
</dbReference>
<evidence type="ECO:0000256" key="1">
    <source>
        <dbReference type="ARBA" id="ARBA00022857"/>
    </source>
</evidence>
<dbReference type="PANTHER" id="PTHR43103:SF3">
    <property type="entry name" value="ADP-L-GLYCERO-D-MANNO-HEPTOSE-6-EPIMERASE"/>
    <property type="match status" value="1"/>
</dbReference>
<evidence type="ECO:0000256" key="2">
    <source>
        <dbReference type="ARBA" id="ARBA00023277"/>
    </source>
</evidence>
<protein>
    <recommendedName>
        <fullName evidence="3">NAD-dependent epimerase/dehydratase domain-containing protein</fullName>
    </recommendedName>
</protein>
<dbReference type="VEuPathDB" id="FungiDB:jhhlp_001763"/>
<keyword evidence="1" id="KW-0521">NADP</keyword>
<dbReference type="InterPro" id="IPR036291">
    <property type="entry name" value="NAD(P)-bd_dom_sf"/>
</dbReference>
<dbReference type="InterPro" id="IPR001509">
    <property type="entry name" value="Epimerase_deHydtase"/>
</dbReference>
<keyword evidence="2" id="KW-0119">Carbohydrate metabolism</keyword>
<dbReference type="SUPFAM" id="SSF51735">
    <property type="entry name" value="NAD(P)-binding Rossmann-fold domains"/>
    <property type="match status" value="1"/>
</dbReference>